<organism evidence="1 2">
    <name type="scientific">Populus alba x Populus x berolinensis</name>
    <dbReference type="NCBI Taxonomy" id="444605"/>
    <lineage>
        <taxon>Eukaryota</taxon>
        <taxon>Viridiplantae</taxon>
        <taxon>Streptophyta</taxon>
        <taxon>Embryophyta</taxon>
        <taxon>Tracheophyta</taxon>
        <taxon>Spermatophyta</taxon>
        <taxon>Magnoliopsida</taxon>
        <taxon>eudicotyledons</taxon>
        <taxon>Gunneridae</taxon>
        <taxon>Pentapetalae</taxon>
        <taxon>rosids</taxon>
        <taxon>fabids</taxon>
        <taxon>Malpighiales</taxon>
        <taxon>Salicaceae</taxon>
        <taxon>Saliceae</taxon>
        <taxon>Populus</taxon>
    </lineage>
</organism>
<dbReference type="AlphaFoldDB" id="A0AAD6LQX5"/>
<dbReference type="Proteomes" id="UP001164929">
    <property type="component" value="Chromosome 14"/>
</dbReference>
<name>A0AAD6LQX5_9ROSI</name>
<gene>
    <name evidence="1" type="ORF">NC653_032088</name>
</gene>
<evidence type="ECO:0000313" key="2">
    <source>
        <dbReference type="Proteomes" id="UP001164929"/>
    </source>
</evidence>
<keyword evidence="2" id="KW-1185">Reference proteome</keyword>
<sequence>MTTDEVNEKKPYVDKAAELKAGTFKFNPLMSFGIVLIELPIHLGLVS</sequence>
<dbReference type="EMBL" id="JAQIZT010000014">
    <property type="protein sequence ID" value="KAJ6971476.1"/>
    <property type="molecule type" value="Genomic_DNA"/>
</dbReference>
<reference evidence="1" key="1">
    <citation type="journal article" date="2023" name="Mol. Ecol. Resour.">
        <title>Chromosome-level genome assembly of a triploid poplar Populus alba 'Berolinensis'.</title>
        <authorList>
            <person name="Chen S."/>
            <person name="Yu Y."/>
            <person name="Wang X."/>
            <person name="Wang S."/>
            <person name="Zhang T."/>
            <person name="Zhou Y."/>
            <person name="He R."/>
            <person name="Meng N."/>
            <person name="Wang Y."/>
            <person name="Liu W."/>
            <person name="Liu Z."/>
            <person name="Liu J."/>
            <person name="Guo Q."/>
            <person name="Huang H."/>
            <person name="Sederoff R.R."/>
            <person name="Wang G."/>
            <person name="Qu G."/>
            <person name="Chen S."/>
        </authorList>
    </citation>
    <scope>NUCLEOTIDE SEQUENCE</scope>
    <source>
        <strain evidence="1">SC-2020</strain>
    </source>
</reference>
<protein>
    <submittedName>
        <fullName evidence="1">Uncharacterized protein</fullName>
    </submittedName>
</protein>
<evidence type="ECO:0000313" key="1">
    <source>
        <dbReference type="EMBL" id="KAJ6971476.1"/>
    </source>
</evidence>
<proteinExistence type="predicted"/>
<comment type="caution">
    <text evidence="1">The sequence shown here is derived from an EMBL/GenBank/DDBJ whole genome shotgun (WGS) entry which is preliminary data.</text>
</comment>
<accession>A0AAD6LQX5</accession>